<keyword evidence="2" id="KW-1185">Reference proteome</keyword>
<proteinExistence type="predicted"/>
<evidence type="ECO:0000313" key="1">
    <source>
        <dbReference type="EMBL" id="ARK32135.1"/>
    </source>
</evidence>
<dbReference type="KEGG" id="bkw:BkAM31D_21075"/>
<organism evidence="1 2">
    <name type="scientific">Halalkalibacter krulwichiae</name>
    <dbReference type="NCBI Taxonomy" id="199441"/>
    <lineage>
        <taxon>Bacteria</taxon>
        <taxon>Bacillati</taxon>
        <taxon>Bacillota</taxon>
        <taxon>Bacilli</taxon>
        <taxon>Bacillales</taxon>
        <taxon>Bacillaceae</taxon>
        <taxon>Halalkalibacter</taxon>
    </lineage>
</organism>
<dbReference type="AlphaFoldDB" id="A0A1X9MF99"/>
<dbReference type="STRING" id="199441.BkAM31D_21075"/>
<reference evidence="1 2" key="1">
    <citation type="submission" date="2017-04" db="EMBL/GenBank/DDBJ databases">
        <title>Bacillus krulwichiae AM31D Genome sequencing and assembly.</title>
        <authorList>
            <person name="Krulwich T.A."/>
            <person name="Anastor L."/>
            <person name="Ehrlich R."/>
            <person name="Ehrlich G.D."/>
            <person name="Janto B."/>
        </authorList>
    </citation>
    <scope>NUCLEOTIDE SEQUENCE [LARGE SCALE GENOMIC DNA]</scope>
    <source>
        <strain evidence="1 2">AM31D</strain>
    </source>
</reference>
<evidence type="ECO:0000313" key="2">
    <source>
        <dbReference type="Proteomes" id="UP000193006"/>
    </source>
</evidence>
<dbReference type="RefSeq" id="WP_066160394.1">
    <property type="nucleotide sequence ID" value="NZ_CP020814.1"/>
</dbReference>
<dbReference type="EMBL" id="CP020814">
    <property type="protein sequence ID" value="ARK32135.1"/>
    <property type="molecule type" value="Genomic_DNA"/>
</dbReference>
<sequence>MNKLIKYPVTKAFRDKLTKEHYAVGSFYQCDDPDRIVMLQQRGFLSSEIDPSVFENEDDHLSLLNGTVDEVKQATTELDIDGFRELLEAEKTGKKRKSVIEFFELKIAETESGE</sequence>
<dbReference type="Proteomes" id="UP000193006">
    <property type="component" value="Chromosome"/>
</dbReference>
<gene>
    <name evidence="1" type="ORF">BkAM31D_21075</name>
</gene>
<protein>
    <submittedName>
        <fullName evidence="1">Uncharacterized protein</fullName>
    </submittedName>
</protein>
<accession>A0A1X9MF99</accession>
<name>A0A1X9MF99_9BACI</name>